<evidence type="ECO:0000313" key="1">
    <source>
        <dbReference type="EMBL" id="KAA8816703.1"/>
    </source>
</evidence>
<reference evidence="3 4" key="1">
    <citation type="journal article" date="2019" name="Syst. Appl. Microbiol.">
        <title>Characterization of Bifidobacterium species in feaces of the Egyptian fruit bat: Description of B. vespertilionis sp. nov. and B. rousetti sp. nov.</title>
        <authorList>
            <person name="Modesto M."/>
            <person name="Satti M."/>
            <person name="Watanabe K."/>
            <person name="Puglisi E."/>
            <person name="Morelli L."/>
            <person name="Huang C.-H."/>
            <person name="Liou J.-S."/>
            <person name="Miyashita M."/>
            <person name="Tamura T."/>
            <person name="Saito S."/>
            <person name="Mori K."/>
            <person name="Huang L."/>
            <person name="Sciavilla P."/>
            <person name="Sandri C."/>
            <person name="Spiezio C."/>
            <person name="Vitali F."/>
            <person name="Cavalieri D."/>
            <person name="Perpetuini G."/>
            <person name="Tofalo R."/>
            <person name="Bonetti A."/>
            <person name="Arita M."/>
            <person name="Mattarelli P."/>
        </authorList>
    </citation>
    <scope>NUCLEOTIDE SEQUENCE [LARGE SCALE GENOMIC DNA]</scope>
    <source>
        <strain evidence="1 4">RST16</strain>
        <strain evidence="2 3">RST8</strain>
    </source>
</reference>
<organism evidence="2 3">
    <name type="scientific">Bifidobacterium vespertilionis</name>
    <dbReference type="NCBI Taxonomy" id="2562524"/>
    <lineage>
        <taxon>Bacteria</taxon>
        <taxon>Bacillati</taxon>
        <taxon>Actinomycetota</taxon>
        <taxon>Actinomycetes</taxon>
        <taxon>Bifidobacteriales</taxon>
        <taxon>Bifidobacteriaceae</taxon>
        <taxon>Bifidobacterium</taxon>
    </lineage>
</organism>
<dbReference type="EMBL" id="RZNZ01000021">
    <property type="protein sequence ID" value="KAA8816703.1"/>
    <property type="molecule type" value="Genomic_DNA"/>
</dbReference>
<evidence type="ECO:0000313" key="4">
    <source>
        <dbReference type="Proteomes" id="UP000374630"/>
    </source>
</evidence>
<name>A0A5J5DSH1_9BIFI</name>
<proteinExistence type="predicted"/>
<dbReference type="Proteomes" id="UP000374630">
    <property type="component" value="Unassembled WGS sequence"/>
</dbReference>
<dbReference type="EMBL" id="RZOA01000025">
    <property type="protein sequence ID" value="KAA8821773.1"/>
    <property type="molecule type" value="Genomic_DNA"/>
</dbReference>
<evidence type="ECO:0000313" key="2">
    <source>
        <dbReference type="EMBL" id="KAA8821773.1"/>
    </source>
</evidence>
<protein>
    <submittedName>
        <fullName evidence="2">Uncharacterized protein</fullName>
    </submittedName>
</protein>
<accession>A0A5J5DSH1</accession>
<sequence length="88" mass="9814">MKTFRELKSAAQAEAARHGDRIIDPLGVVDGKMVFYALPPGIHEGDIVGLPEAYWVDVRTGSARPFTNKECRLLVNKQFLESAEPMQE</sequence>
<dbReference type="RefSeq" id="WP_150354842.1">
    <property type="nucleotide sequence ID" value="NZ_JAFEJW010000024.1"/>
</dbReference>
<gene>
    <name evidence="2" type="ORF">EM848_10295</name>
    <name evidence="1" type="ORF">EMO90_11360</name>
</gene>
<dbReference type="Proteomes" id="UP000345527">
    <property type="component" value="Unassembled WGS sequence"/>
</dbReference>
<evidence type="ECO:0000313" key="3">
    <source>
        <dbReference type="Proteomes" id="UP000345527"/>
    </source>
</evidence>
<keyword evidence="4" id="KW-1185">Reference proteome</keyword>
<comment type="caution">
    <text evidence="2">The sequence shown here is derived from an EMBL/GenBank/DDBJ whole genome shotgun (WGS) entry which is preliminary data.</text>
</comment>
<dbReference type="AlphaFoldDB" id="A0A5J5DSH1"/>